<comment type="similarity">
    <text evidence="2">Belongs to the HSF family.</text>
</comment>
<evidence type="ECO:0000313" key="5">
    <source>
        <dbReference type="Proteomes" id="UP000688137"/>
    </source>
</evidence>
<name>A0A8S1KCZ3_PARPR</name>
<dbReference type="EMBL" id="CAJJDM010000017">
    <property type="protein sequence ID" value="CAD8053119.1"/>
    <property type="molecule type" value="Genomic_DNA"/>
</dbReference>
<organism evidence="4 5">
    <name type="scientific">Paramecium primaurelia</name>
    <dbReference type="NCBI Taxonomy" id="5886"/>
    <lineage>
        <taxon>Eukaryota</taxon>
        <taxon>Sar</taxon>
        <taxon>Alveolata</taxon>
        <taxon>Ciliophora</taxon>
        <taxon>Intramacronucleata</taxon>
        <taxon>Oligohymenophorea</taxon>
        <taxon>Peniculida</taxon>
        <taxon>Parameciidae</taxon>
        <taxon>Paramecium</taxon>
    </lineage>
</organism>
<sequence>MHRKNKQRTVIKFIEVTYEMLNQNEFHDIIRWDEEGLKIQILDRELLQELVLSKYFKHAKYSSFLRQLNMYGFTSSKDQYGTLTYYHPCFAKQKVLMKNIVKKKHQKQILRDTSIFGVDQSELNNQIKALQFEQVKIQQKLLSSIEYQIKIKNSILLFLQTKLSIAKEGEKNCRLFIESIRILVKGMKIESQNAFQLLFKQLFPQFLQDDPESIQIISEIEEQSNQYLFSPTPFGKIDFDQEQYSYPQTSQELEIEFLGFGFEL</sequence>
<gene>
    <name evidence="4" type="ORF">PPRIM_AZ9-3.1.T0200168</name>
</gene>
<dbReference type="GO" id="GO:0003700">
    <property type="term" value="F:DNA-binding transcription factor activity"/>
    <property type="evidence" value="ECO:0007669"/>
    <property type="project" value="InterPro"/>
</dbReference>
<feature type="domain" description="HSF-type DNA-binding" evidence="3">
    <location>
        <begin position="9"/>
        <end position="103"/>
    </location>
</feature>
<evidence type="ECO:0000256" key="1">
    <source>
        <dbReference type="ARBA" id="ARBA00023125"/>
    </source>
</evidence>
<dbReference type="OMA" id="ESQNAFQ"/>
<reference evidence="4" key="1">
    <citation type="submission" date="2021-01" db="EMBL/GenBank/DDBJ databases">
        <authorList>
            <consortium name="Genoscope - CEA"/>
            <person name="William W."/>
        </authorList>
    </citation>
    <scope>NUCLEOTIDE SEQUENCE</scope>
</reference>
<dbReference type="Proteomes" id="UP000688137">
    <property type="component" value="Unassembled WGS sequence"/>
</dbReference>
<dbReference type="SMART" id="SM00415">
    <property type="entry name" value="HSF"/>
    <property type="match status" value="1"/>
</dbReference>
<keyword evidence="1" id="KW-0238">DNA-binding</keyword>
<evidence type="ECO:0000259" key="3">
    <source>
        <dbReference type="SMART" id="SM00415"/>
    </source>
</evidence>
<proteinExistence type="inferred from homology"/>
<evidence type="ECO:0000256" key="2">
    <source>
        <dbReference type="RuleBase" id="RU004020"/>
    </source>
</evidence>
<dbReference type="PANTHER" id="PTHR10015:SF206">
    <property type="entry name" value="HSF-TYPE DNA-BINDING DOMAIN-CONTAINING PROTEIN"/>
    <property type="match status" value="1"/>
</dbReference>
<comment type="caution">
    <text evidence="4">The sequence shown here is derived from an EMBL/GenBank/DDBJ whole genome shotgun (WGS) entry which is preliminary data.</text>
</comment>
<dbReference type="AlphaFoldDB" id="A0A8S1KCZ3"/>
<dbReference type="InterPro" id="IPR000232">
    <property type="entry name" value="HSF_DNA-bd"/>
</dbReference>
<protein>
    <recommendedName>
        <fullName evidence="3">HSF-type DNA-binding domain-containing protein</fullName>
    </recommendedName>
</protein>
<keyword evidence="5" id="KW-1185">Reference proteome</keyword>
<dbReference type="FunFam" id="1.10.10.10:FF:001086">
    <property type="entry name" value="Uncharacterized protein"/>
    <property type="match status" value="1"/>
</dbReference>
<accession>A0A8S1KCZ3</accession>
<dbReference type="Pfam" id="PF00447">
    <property type="entry name" value="HSF_DNA-bind"/>
    <property type="match status" value="1"/>
</dbReference>
<dbReference type="PANTHER" id="PTHR10015">
    <property type="entry name" value="HEAT SHOCK TRANSCRIPTION FACTOR"/>
    <property type="match status" value="1"/>
</dbReference>
<dbReference type="GO" id="GO:0043565">
    <property type="term" value="F:sequence-specific DNA binding"/>
    <property type="evidence" value="ECO:0007669"/>
    <property type="project" value="InterPro"/>
</dbReference>
<evidence type="ECO:0000313" key="4">
    <source>
        <dbReference type="EMBL" id="CAD8053119.1"/>
    </source>
</evidence>